<reference evidence="1" key="1">
    <citation type="journal article" date="2017" name="Nature">
        <title>Asgard archaea illuminate the origin of eukaryotic cellular complexity.</title>
        <authorList>
            <person name="Zaremba-Niedzwiedzka K."/>
            <person name="Caceres E.F."/>
            <person name="Saw J.H."/>
            <person name="Backstrom D."/>
            <person name="Juzokaite L."/>
            <person name="Vancaester E."/>
            <person name="Seitz K.W."/>
            <person name="Anantharaman K."/>
            <person name="Starnawski P."/>
            <person name="Kjeldsen K.U."/>
            <person name="Scott M.B."/>
            <person name="Nunoura T."/>
            <person name="Banfield J.F."/>
            <person name="Schramm A."/>
            <person name="Baker B.J."/>
            <person name="Spang A."/>
            <person name="Ettema T.J.G."/>
        </authorList>
    </citation>
    <scope>NUCLEOTIDE SEQUENCE</scope>
    <source>
        <strain evidence="1">LCB_4</strain>
    </source>
</reference>
<proteinExistence type="predicted"/>
<evidence type="ECO:0000313" key="1">
    <source>
        <dbReference type="EMBL" id="WEU40047.1"/>
    </source>
</evidence>
<accession>A0AAF0IBK2</accession>
<reference evidence="1" key="2">
    <citation type="journal article" date="2022" name="Nat. Microbiol.">
        <title>A closed Candidatus Odinarchaeum chromosome exposes Asgard archaeal viruses.</title>
        <authorList>
            <person name="Tamarit D."/>
            <person name="Caceres E.F."/>
            <person name="Krupovic M."/>
            <person name="Nijland R."/>
            <person name="Eme L."/>
            <person name="Robinson N.P."/>
            <person name="Ettema T.J.G."/>
        </authorList>
    </citation>
    <scope>NUCLEOTIDE SEQUENCE</scope>
    <source>
        <strain evidence="1">LCB_4</strain>
    </source>
</reference>
<sequence>MRKSEGLSSVLVKINERYNILKASYNQRMSELFNTANELDSNTGESAIKLAALLQHKIYLCSEIIMQFQNWLDDVQSLEVIDDIDKKLKILHSHIRNEVNKLDELQILVKDYFKTHMKENNLNSEVQKNLKNKIKMLAESKNETNKQLEEVYYLIFNKKNLLASLSEYV</sequence>
<dbReference type="Proteomes" id="UP000186851">
    <property type="component" value="Chromosome"/>
</dbReference>
<evidence type="ECO:0000313" key="2">
    <source>
        <dbReference type="Proteomes" id="UP000186851"/>
    </source>
</evidence>
<dbReference type="KEGG" id="oyw:OdinLCB4_006130"/>
<dbReference type="EMBL" id="CP091871">
    <property type="protein sequence ID" value="WEU40047.1"/>
    <property type="molecule type" value="Genomic_DNA"/>
</dbReference>
<gene>
    <name evidence="1" type="ORF">OdinLCB4_006130</name>
</gene>
<protein>
    <submittedName>
        <fullName evidence="1">Uncharacterized protein</fullName>
    </submittedName>
</protein>
<organism evidence="1 2">
    <name type="scientific">Odinarchaeota yellowstonii (strain LCB_4)</name>
    <dbReference type="NCBI Taxonomy" id="1841599"/>
    <lineage>
        <taxon>Archaea</taxon>
        <taxon>Promethearchaeati</taxon>
        <taxon>Candidatus Odinarchaeota</taxon>
        <taxon>Candidatus Odinarchaeia</taxon>
        <taxon>Candidatus Odinarchaeales</taxon>
        <taxon>Candidatus Odinarchaeaceae</taxon>
        <taxon>Candidatus Odinarchaeum</taxon>
    </lineage>
</organism>
<name>A0AAF0IBK2_ODILC</name>
<dbReference type="AlphaFoldDB" id="A0AAF0IBK2"/>